<comment type="caution">
    <text evidence="1">The sequence shown here is derived from an EMBL/GenBank/DDBJ whole genome shotgun (WGS) entry which is preliminary data.</text>
</comment>
<accession>A0AAD7FKL4</accession>
<sequence>MHPWASSPISPRNMNTSEEQSWIDCTSLDVAIDHSCLESLDDQLLHHPRESFADICWAEAVQDFVRESPQRSQKASPVPDPSVEVSVPDHVEHLGPLPTVSPDYPAQPLTDRLNTAGSRQSAEVRFDAKSTIDTLNLPSTRKVASASFVPALLPYSVSAVADPSESIGFFPTPSPRRSSKRPNRFLSYFSFYGRPLSRRV</sequence>
<gene>
    <name evidence="1" type="ORF">FB45DRAFT_68058</name>
</gene>
<dbReference type="AlphaFoldDB" id="A0AAD7FKL4"/>
<evidence type="ECO:0000313" key="2">
    <source>
        <dbReference type="Proteomes" id="UP001221142"/>
    </source>
</evidence>
<name>A0AAD7FKL4_9AGAR</name>
<dbReference type="Proteomes" id="UP001221142">
    <property type="component" value="Unassembled WGS sequence"/>
</dbReference>
<reference evidence="1" key="1">
    <citation type="submission" date="2023-03" db="EMBL/GenBank/DDBJ databases">
        <title>Massive genome expansion in bonnet fungi (Mycena s.s.) driven by repeated elements and novel gene families across ecological guilds.</title>
        <authorList>
            <consortium name="Lawrence Berkeley National Laboratory"/>
            <person name="Harder C.B."/>
            <person name="Miyauchi S."/>
            <person name="Viragh M."/>
            <person name="Kuo A."/>
            <person name="Thoen E."/>
            <person name="Andreopoulos B."/>
            <person name="Lu D."/>
            <person name="Skrede I."/>
            <person name="Drula E."/>
            <person name="Henrissat B."/>
            <person name="Morin E."/>
            <person name="Kohler A."/>
            <person name="Barry K."/>
            <person name="LaButti K."/>
            <person name="Morin E."/>
            <person name="Salamov A."/>
            <person name="Lipzen A."/>
            <person name="Mereny Z."/>
            <person name="Hegedus B."/>
            <person name="Baldrian P."/>
            <person name="Stursova M."/>
            <person name="Weitz H."/>
            <person name="Taylor A."/>
            <person name="Grigoriev I.V."/>
            <person name="Nagy L.G."/>
            <person name="Martin F."/>
            <person name="Kauserud H."/>
        </authorList>
    </citation>
    <scope>NUCLEOTIDE SEQUENCE</scope>
    <source>
        <strain evidence="1">9284</strain>
    </source>
</reference>
<keyword evidence="2" id="KW-1185">Reference proteome</keyword>
<proteinExistence type="predicted"/>
<organism evidence="1 2">
    <name type="scientific">Roridomyces roridus</name>
    <dbReference type="NCBI Taxonomy" id="1738132"/>
    <lineage>
        <taxon>Eukaryota</taxon>
        <taxon>Fungi</taxon>
        <taxon>Dikarya</taxon>
        <taxon>Basidiomycota</taxon>
        <taxon>Agaricomycotina</taxon>
        <taxon>Agaricomycetes</taxon>
        <taxon>Agaricomycetidae</taxon>
        <taxon>Agaricales</taxon>
        <taxon>Marasmiineae</taxon>
        <taxon>Mycenaceae</taxon>
        <taxon>Roridomyces</taxon>
    </lineage>
</organism>
<protein>
    <submittedName>
        <fullName evidence="1">Uncharacterized protein</fullName>
    </submittedName>
</protein>
<evidence type="ECO:0000313" key="1">
    <source>
        <dbReference type="EMBL" id="KAJ7625530.1"/>
    </source>
</evidence>
<dbReference type="EMBL" id="JARKIF010000012">
    <property type="protein sequence ID" value="KAJ7625530.1"/>
    <property type="molecule type" value="Genomic_DNA"/>
</dbReference>